<keyword evidence="3" id="KW-0808">Transferase</keyword>
<feature type="transmembrane region" description="Helical" evidence="1">
    <location>
        <begin position="99"/>
        <end position="118"/>
    </location>
</feature>
<dbReference type="GO" id="GO:0000271">
    <property type="term" value="P:polysaccharide biosynthetic process"/>
    <property type="evidence" value="ECO:0007669"/>
    <property type="project" value="TreeGrafter"/>
</dbReference>
<feature type="transmembrane region" description="Helical" evidence="1">
    <location>
        <begin position="222"/>
        <end position="238"/>
    </location>
</feature>
<dbReference type="GO" id="GO:0016747">
    <property type="term" value="F:acyltransferase activity, transferring groups other than amino-acyl groups"/>
    <property type="evidence" value="ECO:0007669"/>
    <property type="project" value="InterPro"/>
</dbReference>
<protein>
    <submittedName>
        <fullName evidence="3">Acyltransferase family protein</fullName>
    </submittedName>
</protein>
<dbReference type="InterPro" id="IPR002656">
    <property type="entry name" value="Acyl_transf_3_dom"/>
</dbReference>
<name>A0A5Q2VIW9_SERPR</name>
<evidence type="ECO:0000259" key="2">
    <source>
        <dbReference type="Pfam" id="PF01757"/>
    </source>
</evidence>
<dbReference type="PANTHER" id="PTHR23028">
    <property type="entry name" value="ACETYLTRANSFERASE"/>
    <property type="match status" value="1"/>
</dbReference>
<feature type="transmembrane region" description="Helical" evidence="1">
    <location>
        <begin position="193"/>
        <end position="210"/>
    </location>
</feature>
<dbReference type="PANTHER" id="PTHR23028:SF53">
    <property type="entry name" value="ACYL_TRANSF_3 DOMAIN-CONTAINING PROTEIN"/>
    <property type="match status" value="1"/>
</dbReference>
<keyword evidence="1" id="KW-0812">Transmembrane</keyword>
<gene>
    <name evidence="3" type="ORF">GHV41_26210</name>
</gene>
<evidence type="ECO:0000313" key="3">
    <source>
        <dbReference type="EMBL" id="QGH64146.1"/>
    </source>
</evidence>
<keyword evidence="1" id="KW-1133">Transmembrane helix</keyword>
<feature type="transmembrane region" description="Helical" evidence="1">
    <location>
        <begin position="245"/>
        <end position="262"/>
    </location>
</feature>
<dbReference type="InterPro" id="IPR050879">
    <property type="entry name" value="Acyltransferase_3"/>
</dbReference>
<keyword evidence="3" id="KW-0012">Acyltransferase</keyword>
<organism evidence="3 4">
    <name type="scientific">Serratia proteamaculans</name>
    <dbReference type="NCBI Taxonomy" id="28151"/>
    <lineage>
        <taxon>Bacteria</taxon>
        <taxon>Pseudomonadati</taxon>
        <taxon>Pseudomonadota</taxon>
        <taxon>Gammaproteobacteria</taxon>
        <taxon>Enterobacterales</taxon>
        <taxon>Yersiniaceae</taxon>
        <taxon>Serratia</taxon>
    </lineage>
</organism>
<feature type="transmembrane region" description="Helical" evidence="1">
    <location>
        <begin position="323"/>
        <end position="341"/>
    </location>
</feature>
<keyword evidence="1" id="KW-0472">Membrane</keyword>
<feature type="domain" description="Acyltransferase 3" evidence="2">
    <location>
        <begin position="20"/>
        <end position="336"/>
    </location>
</feature>
<dbReference type="EMBL" id="CP045913">
    <property type="protein sequence ID" value="QGH64146.1"/>
    <property type="molecule type" value="Genomic_DNA"/>
</dbReference>
<feature type="transmembrane region" description="Helical" evidence="1">
    <location>
        <begin position="162"/>
        <end position="181"/>
    </location>
</feature>
<evidence type="ECO:0000256" key="1">
    <source>
        <dbReference type="SAM" id="Phobius"/>
    </source>
</evidence>
<reference evidence="3 4" key="1">
    <citation type="submission" date="2019-11" db="EMBL/GenBank/DDBJ databases">
        <title>The Phosphoenolpyruvate Phosphotransferase System Regulates Serratia proteamaculans 336X Biofilm Formation and Wheat Roots colonization.</title>
        <authorList>
            <person name="Liu F."/>
        </authorList>
    </citation>
    <scope>NUCLEOTIDE SEQUENCE [LARGE SCALE GENOMIC DNA]</scope>
    <source>
        <strain evidence="3 4">336X</strain>
    </source>
</reference>
<dbReference type="Proteomes" id="UP000381260">
    <property type="component" value="Chromosome"/>
</dbReference>
<dbReference type="AlphaFoldDB" id="A0A5Q2VIW9"/>
<proteinExistence type="predicted"/>
<feature type="transmembrane region" description="Helical" evidence="1">
    <location>
        <begin position="57"/>
        <end position="78"/>
    </location>
</feature>
<dbReference type="GO" id="GO:0016020">
    <property type="term" value="C:membrane"/>
    <property type="evidence" value="ECO:0007669"/>
    <property type="project" value="TreeGrafter"/>
</dbReference>
<accession>A0A5Q2VIW9</accession>
<sequence length="360" mass="40407">MYINKDMKLKLSDLLMRENNNLDLIRLLCAYFVIYSHSFALSPSAGDVDFLLKLTGIGYIAFSGVAVKTFFLISGILVTNSLLSTGNITKFVTSRFLRVFPAFFTVVVLSALVMGPILTTWTPSAYLSKFTTWHYISKTLSLDIQYILPGVFDKNTTQAVNGSLWTIPFEVKAYFYLLVLYTLSIPLGKYKTYFIGIVSIAIFLEPLTPFKGMLIAKSDDPSIYELYPFFAFGCLLALAKEKINIGIYVPITFAIIYLLSSSETYKIMFFYLAASTLLIYASSLKVIIGIKLKHDISYGVYLWAFPTQQAIATIYPGQPYLNMSLSILITTIIAYASFIFIEAPAMNLRHKLKALFANSN</sequence>
<feature type="transmembrane region" description="Helical" evidence="1">
    <location>
        <begin position="268"/>
        <end position="288"/>
    </location>
</feature>
<dbReference type="Pfam" id="PF01757">
    <property type="entry name" value="Acyl_transf_3"/>
    <property type="match status" value="1"/>
</dbReference>
<feature type="transmembrane region" description="Helical" evidence="1">
    <location>
        <begin position="300"/>
        <end position="317"/>
    </location>
</feature>
<feature type="transmembrane region" description="Helical" evidence="1">
    <location>
        <begin position="24"/>
        <end position="45"/>
    </location>
</feature>
<evidence type="ECO:0000313" key="4">
    <source>
        <dbReference type="Proteomes" id="UP000381260"/>
    </source>
</evidence>